<accession>A0A8S9NEA9</accession>
<evidence type="ECO:0000313" key="1">
    <source>
        <dbReference type="EMBL" id="KAF3499313.1"/>
    </source>
</evidence>
<organism evidence="1 2">
    <name type="scientific">Brassica cretica</name>
    <name type="common">Mustard</name>
    <dbReference type="NCBI Taxonomy" id="69181"/>
    <lineage>
        <taxon>Eukaryota</taxon>
        <taxon>Viridiplantae</taxon>
        <taxon>Streptophyta</taxon>
        <taxon>Embryophyta</taxon>
        <taxon>Tracheophyta</taxon>
        <taxon>Spermatophyta</taxon>
        <taxon>Magnoliopsida</taxon>
        <taxon>eudicotyledons</taxon>
        <taxon>Gunneridae</taxon>
        <taxon>Pentapetalae</taxon>
        <taxon>rosids</taxon>
        <taxon>malvids</taxon>
        <taxon>Brassicales</taxon>
        <taxon>Brassicaceae</taxon>
        <taxon>Brassiceae</taxon>
        <taxon>Brassica</taxon>
    </lineage>
</organism>
<dbReference type="AlphaFoldDB" id="A0A8S9NEA9"/>
<name>A0A8S9NEA9_BRACR</name>
<dbReference type="EMBL" id="QGKX02001621">
    <property type="protein sequence ID" value="KAF3499313.1"/>
    <property type="molecule type" value="Genomic_DNA"/>
</dbReference>
<comment type="caution">
    <text evidence="1">The sequence shown here is derived from an EMBL/GenBank/DDBJ whole genome shotgun (WGS) entry which is preliminary data.</text>
</comment>
<gene>
    <name evidence="1" type="ORF">F2Q69_00045249</name>
</gene>
<protein>
    <submittedName>
        <fullName evidence="1">Uncharacterized protein</fullName>
    </submittedName>
</protein>
<proteinExistence type="predicted"/>
<reference evidence="1" key="1">
    <citation type="submission" date="2019-12" db="EMBL/GenBank/DDBJ databases">
        <title>Genome sequencing and annotation of Brassica cretica.</title>
        <authorList>
            <person name="Studholme D.J."/>
            <person name="Sarris P."/>
        </authorList>
    </citation>
    <scope>NUCLEOTIDE SEQUENCE</scope>
    <source>
        <strain evidence="1">PFS-109/04</strain>
        <tissue evidence="1">Leaf</tissue>
    </source>
</reference>
<evidence type="ECO:0000313" key="2">
    <source>
        <dbReference type="Proteomes" id="UP000712600"/>
    </source>
</evidence>
<sequence>MPSLRFVASFFVGSLYYILVITISSTAAAAPLCISAVHAPMFIAAVHAPLVVVNSSSLSSPPSPTLPSSSPSPPPRSFSPFLSMLPEAPNLLSWRVSSPYLLPSPSQTTIAIGGASFTLANLLSAPLLLDPLAFTSSQPLTLLLLVTAAVKAPLPHFRSHRSLRFRWQYYFNVNNLSPAPGRRSFSNGTTPPPRTIVTPHHLFTIDTISA</sequence>
<dbReference type="Proteomes" id="UP000712600">
    <property type="component" value="Unassembled WGS sequence"/>
</dbReference>